<organism evidence="3 4">
    <name type="scientific">Xylaria grammica</name>
    <dbReference type="NCBI Taxonomy" id="363999"/>
    <lineage>
        <taxon>Eukaryota</taxon>
        <taxon>Fungi</taxon>
        <taxon>Dikarya</taxon>
        <taxon>Ascomycota</taxon>
        <taxon>Pezizomycotina</taxon>
        <taxon>Sordariomycetes</taxon>
        <taxon>Xylariomycetidae</taxon>
        <taxon>Xylariales</taxon>
        <taxon>Xylariaceae</taxon>
        <taxon>Xylaria</taxon>
    </lineage>
</organism>
<evidence type="ECO:0000313" key="3">
    <source>
        <dbReference type="EMBL" id="RWA11999.1"/>
    </source>
</evidence>
<reference evidence="3 4" key="1">
    <citation type="submission" date="2018-12" db="EMBL/GenBank/DDBJ databases">
        <title>Draft genome sequence of Xylaria grammica IHI A82.</title>
        <authorList>
            <person name="Buettner E."/>
            <person name="Kellner H."/>
        </authorList>
    </citation>
    <scope>NUCLEOTIDE SEQUENCE [LARGE SCALE GENOMIC DNA]</scope>
    <source>
        <strain evidence="3 4">IHI A82</strain>
    </source>
</reference>
<accession>A0A439DC63</accession>
<dbReference type="STRING" id="363999.A0A439DC63"/>
<gene>
    <name evidence="3" type="ORF">EKO27_g3115</name>
</gene>
<keyword evidence="2" id="KW-0472">Membrane</keyword>
<keyword evidence="4" id="KW-1185">Reference proteome</keyword>
<feature type="transmembrane region" description="Helical" evidence="2">
    <location>
        <begin position="39"/>
        <end position="61"/>
    </location>
</feature>
<dbReference type="Proteomes" id="UP000286045">
    <property type="component" value="Unassembled WGS sequence"/>
</dbReference>
<comment type="caution">
    <text evidence="3">The sequence shown here is derived from an EMBL/GenBank/DDBJ whole genome shotgun (WGS) entry which is preliminary data.</text>
</comment>
<feature type="region of interest" description="Disordered" evidence="1">
    <location>
        <begin position="113"/>
        <end position="133"/>
    </location>
</feature>
<evidence type="ECO:0000313" key="4">
    <source>
        <dbReference type="Proteomes" id="UP000286045"/>
    </source>
</evidence>
<evidence type="ECO:0000256" key="2">
    <source>
        <dbReference type="SAM" id="Phobius"/>
    </source>
</evidence>
<sequence length="655" mass="72974">MANALDCPEDANSTDCLLRVLLKKIDDHFEEYDWDPVTFGFTVPIGFLAALFAAFTIYQAIRTTARGLRKSNKRAIGEWSCKTNKTWDWHELSLISTVQTPILTTSKVGEALNRTTPPQAVNPPQALNPPQASNHHGLAKLGNLLAWPFHRTAAQEPQKMRSGDPSVASWLRFLGELGLSYSDLPEIPLKETTADYLPDDILTAPAYGEVGFIVAAAAAAGAHSWKVDEQWVYPTVVSRRFQFEFRPHQTLGVIGAFVQSDDSAEDRRRLTGGQLKIALLQARGDLDVGVLPSNSLAEGASDFKRLNFLEDSGKGLISHLRSKVCSDGWKAKHICQCGLCTCQELFNARRDRHHLMWFFMASTPPRPPYIFPSKLVKGSIAFKFLAFHSNFWASLETKELFSSGKSDLCPPKFSAGGQWYTKDLPTPLQKKELDEILGFLDEQTGEITEGAEKQLGQFDLSGSTFKDPERICVFRIVLGPSINFLYNTQEFENWFGGLQELSQEYFRVLILLQLIQINWWLTTRGQGELMCAIMSLSTTTLALLDVNRAVSNKSFGFSSPKGKPNFGEDEDGPNSCPKDDISFPHLRILQTLDHLLNEFGPDEKGKGYKTKDDGPANKPAVPYLFLSFRSGNASSGLGEGLRRSSHKFCYPTRLS</sequence>
<dbReference type="AlphaFoldDB" id="A0A439DC63"/>
<evidence type="ECO:0000256" key="1">
    <source>
        <dbReference type="SAM" id="MobiDB-lite"/>
    </source>
</evidence>
<proteinExistence type="predicted"/>
<keyword evidence="2" id="KW-0812">Transmembrane</keyword>
<dbReference type="EMBL" id="RYZI01000063">
    <property type="protein sequence ID" value="RWA11999.1"/>
    <property type="molecule type" value="Genomic_DNA"/>
</dbReference>
<protein>
    <submittedName>
        <fullName evidence="3">Uncharacterized protein</fullName>
    </submittedName>
</protein>
<keyword evidence="2" id="KW-1133">Transmembrane helix</keyword>
<name>A0A439DC63_9PEZI</name>